<dbReference type="PANTHER" id="PTHR37916:SF2">
    <property type="entry name" value="CHITIN-BINDING TYPE-4 DOMAIN-CONTAINING PROTEIN"/>
    <property type="match status" value="1"/>
</dbReference>
<name>A0ABQ9FBV0_TEGGR</name>
<comment type="caution">
    <text evidence="2">The sequence shown here is derived from an EMBL/GenBank/DDBJ whole genome shotgun (WGS) entry which is preliminary data.</text>
</comment>
<evidence type="ECO:0000313" key="2">
    <source>
        <dbReference type="EMBL" id="KAJ8314814.1"/>
    </source>
</evidence>
<sequence length="443" mass="50589">MTIYVLILYIDLSSGHLCLLYPEQRGGFKYPLMYPFPLPSCAHYGEPCGGIKPEKPLRVFEAGKQAYVKWQQNMNIYDIGNPGYMDISIAPLNSSEFEVLAVVQDQNAFNDYVRQNISALIIVPNKECEHCVLRVRYKTNRPGELVYVQCADITIVTKPSSNVPVSNFPFVRRDYHELSKGFDLQNRYPMGNQGADGLTLYGFAYNPYEVNRMEYIKISLLTGMKEGIYRYNFSMESEIKTNLPSSDTGVNHRQDHYFFVADSVLSVDKRKEQTTLLYHSGDLEAPPATIVEVDTTNGFILRKKEISSPGGQSFSAIFPNDDGYFTFSIRNKLKGEYELVVGKLSESCVYSDFITTTGDVKYLNFKWAELNTDELMLKFMGQYKLKSPSMYQYFQGRKLYGLTSGYYGNYKYANWFILEIDTSNGNITQNTAIYDTTICMSLI</sequence>
<feature type="chain" id="PRO_5046813470" evidence="1">
    <location>
        <begin position="16"/>
        <end position="443"/>
    </location>
</feature>
<evidence type="ECO:0000256" key="1">
    <source>
        <dbReference type="SAM" id="SignalP"/>
    </source>
</evidence>
<proteinExistence type="predicted"/>
<evidence type="ECO:0000313" key="3">
    <source>
        <dbReference type="Proteomes" id="UP001217089"/>
    </source>
</evidence>
<gene>
    <name evidence="2" type="ORF">KUTeg_006964</name>
</gene>
<reference evidence="2 3" key="1">
    <citation type="submission" date="2022-12" db="EMBL/GenBank/DDBJ databases">
        <title>Chromosome-level genome of Tegillarca granosa.</title>
        <authorList>
            <person name="Kim J."/>
        </authorList>
    </citation>
    <scope>NUCLEOTIDE SEQUENCE [LARGE SCALE GENOMIC DNA]</scope>
    <source>
        <strain evidence="2">Teg-2019</strain>
        <tissue evidence="2">Adductor muscle</tissue>
    </source>
</reference>
<protein>
    <submittedName>
        <fullName evidence="2">Uncharacterized protein</fullName>
    </submittedName>
</protein>
<keyword evidence="1" id="KW-0732">Signal</keyword>
<keyword evidence="3" id="KW-1185">Reference proteome</keyword>
<dbReference type="Proteomes" id="UP001217089">
    <property type="component" value="Unassembled WGS sequence"/>
</dbReference>
<accession>A0ABQ9FBV0</accession>
<feature type="signal peptide" evidence="1">
    <location>
        <begin position="1"/>
        <end position="15"/>
    </location>
</feature>
<dbReference type="EMBL" id="JARBDR010000337">
    <property type="protein sequence ID" value="KAJ8314814.1"/>
    <property type="molecule type" value="Genomic_DNA"/>
</dbReference>
<dbReference type="PANTHER" id="PTHR37916">
    <property type="entry name" value="CHITIN-BINDING TYPE-4 DOMAIN-CONTAINING PROTEIN"/>
    <property type="match status" value="1"/>
</dbReference>
<organism evidence="2 3">
    <name type="scientific">Tegillarca granosa</name>
    <name type="common">Malaysian cockle</name>
    <name type="synonym">Anadara granosa</name>
    <dbReference type="NCBI Taxonomy" id="220873"/>
    <lineage>
        <taxon>Eukaryota</taxon>
        <taxon>Metazoa</taxon>
        <taxon>Spiralia</taxon>
        <taxon>Lophotrochozoa</taxon>
        <taxon>Mollusca</taxon>
        <taxon>Bivalvia</taxon>
        <taxon>Autobranchia</taxon>
        <taxon>Pteriomorphia</taxon>
        <taxon>Arcoida</taxon>
        <taxon>Arcoidea</taxon>
        <taxon>Arcidae</taxon>
        <taxon>Tegillarca</taxon>
    </lineage>
</organism>